<dbReference type="GO" id="GO:0005737">
    <property type="term" value="C:cytoplasm"/>
    <property type="evidence" value="ECO:0007669"/>
    <property type="project" value="TreeGrafter"/>
</dbReference>
<organism evidence="1 2">
    <name type="scientific">Gracilariopsis chorda</name>
    <dbReference type="NCBI Taxonomy" id="448386"/>
    <lineage>
        <taxon>Eukaryota</taxon>
        <taxon>Rhodophyta</taxon>
        <taxon>Florideophyceae</taxon>
        <taxon>Rhodymeniophycidae</taxon>
        <taxon>Gracilariales</taxon>
        <taxon>Gracilariaceae</taxon>
        <taxon>Gracilariopsis</taxon>
    </lineage>
</organism>
<dbReference type="Proteomes" id="UP000247409">
    <property type="component" value="Unassembled WGS sequence"/>
</dbReference>
<sequence length="251" mass="28234">MDSSAATHAIVVCGHAVYLGGRNLSPTEATDPSNWALLTFQHTETAEFINHVRKGVSLASQDPKSLLIFSGGQTRAPHLLSEAQGYHDIALLHRFWGHEGVAARTTTEEFSRDSYDNVVFGIARFFECTKRFPDRLTTVSWPFKEQRFQFHVRSIKWPNSRFNFLGVGVPSDKQVAVRAARITMSEFEQDPAGYGHILGEKKQSRNPFQRQNGYAISCPAMTKVLDWKGPEELASSCVPWAWKDSDNKEES</sequence>
<proteinExistence type="predicted"/>
<keyword evidence="2" id="KW-1185">Reference proteome</keyword>
<reference evidence="1 2" key="1">
    <citation type="journal article" date="2018" name="Mol. Biol. Evol.">
        <title>Analysis of the draft genome of the red seaweed Gracilariopsis chorda provides insights into genome size evolution in Rhodophyta.</title>
        <authorList>
            <person name="Lee J."/>
            <person name="Yang E.C."/>
            <person name="Graf L."/>
            <person name="Yang J.H."/>
            <person name="Qiu H."/>
            <person name="Zel Zion U."/>
            <person name="Chan C.X."/>
            <person name="Stephens T.G."/>
            <person name="Weber A.P.M."/>
            <person name="Boo G.H."/>
            <person name="Boo S.M."/>
            <person name="Kim K.M."/>
            <person name="Shin Y."/>
            <person name="Jung M."/>
            <person name="Lee S.J."/>
            <person name="Yim H.S."/>
            <person name="Lee J.H."/>
            <person name="Bhattacharya D."/>
            <person name="Yoon H.S."/>
        </authorList>
    </citation>
    <scope>NUCLEOTIDE SEQUENCE [LARGE SCALE GENOMIC DNA]</scope>
    <source>
        <strain evidence="1 2">SKKU-2015</strain>
        <tissue evidence="1">Whole body</tissue>
    </source>
</reference>
<dbReference type="PANTHER" id="PTHR28110">
    <property type="entry name" value="TRANSMEMBRANE PROTEIN"/>
    <property type="match status" value="1"/>
</dbReference>
<comment type="caution">
    <text evidence="1">The sequence shown here is derived from an EMBL/GenBank/DDBJ whole genome shotgun (WGS) entry which is preliminary data.</text>
</comment>
<protein>
    <recommendedName>
        <fullName evidence="3">DUF218 domain-containing protein</fullName>
    </recommendedName>
</protein>
<evidence type="ECO:0000313" key="1">
    <source>
        <dbReference type="EMBL" id="PXF49190.1"/>
    </source>
</evidence>
<accession>A0A2V3J779</accession>
<dbReference type="PANTHER" id="PTHR28110:SF1">
    <property type="entry name" value="TRANSMEMBRANE PROTEIN"/>
    <property type="match status" value="1"/>
</dbReference>
<dbReference type="InterPro" id="IPR055323">
    <property type="entry name" value="C57A10.07/YOR238W"/>
</dbReference>
<evidence type="ECO:0008006" key="3">
    <source>
        <dbReference type="Google" id="ProtNLM"/>
    </source>
</evidence>
<dbReference type="OrthoDB" id="4347at2759"/>
<gene>
    <name evidence="1" type="ORF">BWQ96_00979</name>
</gene>
<name>A0A2V3J779_9FLOR</name>
<dbReference type="AlphaFoldDB" id="A0A2V3J779"/>
<evidence type="ECO:0000313" key="2">
    <source>
        <dbReference type="Proteomes" id="UP000247409"/>
    </source>
</evidence>
<dbReference type="EMBL" id="NBIV01000007">
    <property type="protein sequence ID" value="PXF49190.1"/>
    <property type="molecule type" value="Genomic_DNA"/>
</dbReference>